<dbReference type="AlphaFoldDB" id="G0W4P4"/>
<keyword evidence="4" id="KW-1185">Reference proteome</keyword>
<feature type="domain" description="SMP-30/Gluconolactonase/LRE-like region" evidence="2">
    <location>
        <begin position="26"/>
        <end position="314"/>
    </location>
</feature>
<dbReference type="STRING" id="1071378.G0W4P4"/>
<dbReference type="EMBL" id="HE580267">
    <property type="protein sequence ID" value="CCD22782.1"/>
    <property type="molecule type" value="Genomic_DNA"/>
</dbReference>
<dbReference type="PANTHER" id="PTHR10907:SF47">
    <property type="entry name" value="REGUCALCIN"/>
    <property type="match status" value="1"/>
</dbReference>
<dbReference type="InterPro" id="IPR011042">
    <property type="entry name" value="6-blade_b-propeller_TolB-like"/>
</dbReference>
<accession>G0W4P4</accession>
<dbReference type="Proteomes" id="UP000000689">
    <property type="component" value="Chromosome 1"/>
</dbReference>
<dbReference type="InterPro" id="IPR013658">
    <property type="entry name" value="SGL"/>
</dbReference>
<dbReference type="Pfam" id="PF08450">
    <property type="entry name" value="SGL"/>
    <property type="match status" value="1"/>
</dbReference>
<evidence type="ECO:0000313" key="4">
    <source>
        <dbReference type="Proteomes" id="UP000000689"/>
    </source>
</evidence>
<dbReference type="GO" id="GO:0005509">
    <property type="term" value="F:calcium ion binding"/>
    <property type="evidence" value="ECO:0007669"/>
    <property type="project" value="TreeGrafter"/>
</dbReference>
<dbReference type="GO" id="GO:0004341">
    <property type="term" value="F:gluconolactonase activity"/>
    <property type="evidence" value="ECO:0007669"/>
    <property type="project" value="TreeGrafter"/>
</dbReference>
<dbReference type="GeneID" id="11493473"/>
<dbReference type="PANTHER" id="PTHR10907">
    <property type="entry name" value="REGUCALCIN"/>
    <property type="match status" value="1"/>
</dbReference>
<dbReference type="Gene3D" id="2.120.10.30">
    <property type="entry name" value="TolB, C-terminal domain"/>
    <property type="match status" value="1"/>
</dbReference>
<dbReference type="SUPFAM" id="SSF63829">
    <property type="entry name" value="Calcium-dependent phosphotriesterase"/>
    <property type="match status" value="1"/>
</dbReference>
<dbReference type="eggNOG" id="KOG4499">
    <property type="taxonomic scope" value="Eukaryota"/>
</dbReference>
<name>G0W4P4_NAUDC</name>
<evidence type="ECO:0000256" key="1">
    <source>
        <dbReference type="ARBA" id="ARBA00008853"/>
    </source>
</evidence>
<evidence type="ECO:0000259" key="2">
    <source>
        <dbReference type="Pfam" id="PF08450"/>
    </source>
</evidence>
<dbReference type="HOGENOM" id="CLU_036110_3_0_1"/>
<gene>
    <name evidence="3" type="primary">NDAI0A06280</name>
    <name evidence="3" type="ordered locus">NDAI_0A06280</name>
</gene>
<sequence length="354" mass="40214">MSEFKDIKTFDQSDLKPWFRSPDSRLAEGITYINETDTLYWIDILKGEIHRLKKLTASGGEFKEENYNYLVLQDSNYVRDAKVKNPGISLDFNESVGVIFPDHSNDNIVLFGSRYGIGRCDLDIGTWEYILLYSESTEVDHDRVLRLRSNDGNISPCGKYIYIGLMNDFPLELKDEGCVLKIDLNGKTAEERIKVIWPRIKIPNAIHWNADGSLMYLTDSLSFTIWEYNESENTKKKLIDIKKSNNLDILSPEPDGSAVDISTGLLYTAVWSTRKVQVYQLKDGKLVQEILLPNNTPRISCCCIVGNDLFVTTGNMDTLEGEKVSNDTVGGCIYRVRNIIPNGAKFSSKVQLKY</sequence>
<dbReference type="OrthoDB" id="423498at2759"/>
<organism evidence="3 4">
    <name type="scientific">Naumovozyma dairenensis (strain ATCC 10597 / BCRC 20456 / CBS 421 / NBRC 0211 / NRRL Y-12639)</name>
    <name type="common">Saccharomyces dairenensis</name>
    <dbReference type="NCBI Taxonomy" id="1071378"/>
    <lineage>
        <taxon>Eukaryota</taxon>
        <taxon>Fungi</taxon>
        <taxon>Dikarya</taxon>
        <taxon>Ascomycota</taxon>
        <taxon>Saccharomycotina</taxon>
        <taxon>Saccharomycetes</taxon>
        <taxon>Saccharomycetales</taxon>
        <taxon>Saccharomycetaceae</taxon>
        <taxon>Naumovozyma</taxon>
    </lineage>
</organism>
<evidence type="ECO:0000313" key="3">
    <source>
        <dbReference type="EMBL" id="CCD22782.1"/>
    </source>
</evidence>
<dbReference type="RefSeq" id="XP_003668025.1">
    <property type="nucleotide sequence ID" value="XM_003667977.1"/>
</dbReference>
<dbReference type="KEGG" id="ndi:NDAI_0A06280"/>
<reference evidence="3 4" key="1">
    <citation type="journal article" date="2011" name="Proc. Natl. Acad. Sci. U.S.A.">
        <title>Evolutionary erosion of yeast sex chromosomes by mating-type switching accidents.</title>
        <authorList>
            <person name="Gordon J.L."/>
            <person name="Armisen D."/>
            <person name="Proux-Wera E."/>
            <person name="Oheigeartaigh S.S."/>
            <person name="Byrne K.P."/>
            <person name="Wolfe K.H."/>
        </authorList>
    </citation>
    <scope>NUCLEOTIDE SEQUENCE [LARGE SCALE GENOMIC DNA]</scope>
    <source>
        <strain evidence="4">ATCC 10597 / BCRC 20456 / CBS 421 / NBRC 0211 / NRRL Y-12639</strain>
    </source>
</reference>
<proteinExistence type="inferred from homology"/>
<dbReference type="OMA" id="PRISCCC"/>
<comment type="similarity">
    <text evidence="1">Belongs to the SMP-30/CGR1 family.</text>
</comment>
<protein>
    <recommendedName>
        <fullName evidence="2">SMP-30/Gluconolactonase/LRE-like region domain-containing protein</fullName>
    </recommendedName>
</protein>